<dbReference type="GeneID" id="36511693"/>
<protein>
    <submittedName>
        <fullName evidence="1">DUF3194 domain-containing protein</fullName>
    </submittedName>
</protein>
<gene>
    <name evidence="1" type="ORF">HARCEL1_04260</name>
</gene>
<organism evidence="1 2">
    <name type="scientific">Halococcoides cellulosivorans</name>
    <dbReference type="NCBI Taxonomy" id="1679096"/>
    <lineage>
        <taxon>Archaea</taxon>
        <taxon>Methanobacteriati</taxon>
        <taxon>Methanobacteriota</taxon>
        <taxon>Stenosarchaea group</taxon>
        <taxon>Halobacteria</taxon>
        <taxon>Halobacteriales</taxon>
        <taxon>Haloarculaceae</taxon>
        <taxon>Halococcoides</taxon>
    </lineage>
</organism>
<dbReference type="EMBL" id="CP028858">
    <property type="protein sequence ID" value="AWB26979.1"/>
    <property type="molecule type" value="Genomic_DNA"/>
</dbReference>
<dbReference type="AlphaFoldDB" id="A0A2R4WZM4"/>
<evidence type="ECO:0000313" key="2">
    <source>
        <dbReference type="Proteomes" id="UP000244727"/>
    </source>
</evidence>
<evidence type="ECO:0000313" key="1">
    <source>
        <dbReference type="EMBL" id="AWB26979.1"/>
    </source>
</evidence>
<reference evidence="1 2" key="1">
    <citation type="submission" date="2018-04" db="EMBL/GenBank/DDBJ databases">
        <title>Halococcoides cellulosivorans gen. nov., sp. nov., an extremely halophilic cellulose-utilizing haloarchaeon from hypersaline lakes.</title>
        <authorList>
            <person name="Sorokin D.Y."/>
            <person name="Toshchakov S.V."/>
            <person name="Samarov N.I."/>
            <person name="Korzhenkov A."/>
            <person name="Kublanov I.V."/>
        </authorList>
    </citation>
    <scope>NUCLEOTIDE SEQUENCE [LARGE SCALE GENOMIC DNA]</scope>
    <source>
        <strain evidence="1 2">HArcel1</strain>
    </source>
</reference>
<keyword evidence="2" id="KW-1185">Reference proteome</keyword>
<dbReference type="Gene3D" id="3.30.300.100">
    <property type="entry name" value="MTH677-like"/>
    <property type="match status" value="1"/>
</dbReference>
<dbReference type="Proteomes" id="UP000244727">
    <property type="component" value="Chromosome"/>
</dbReference>
<name>A0A2R4WZM4_9EURY</name>
<sequence length="78" mass="8087">MTDGGTDATAAVTAAADAAHEVVFSRYDRTDVDDVDVTVSFEDDELTVEVILEAPGDADRVADDAALAARSAADDLLD</sequence>
<proteinExistence type="predicted"/>
<accession>A0A2R4WZM4</accession>
<dbReference type="KEGG" id="harc:HARCEL1_04260"/>
<dbReference type="RefSeq" id="WP_108381348.1">
    <property type="nucleotide sequence ID" value="NZ_CP028858.1"/>
</dbReference>
<dbReference type="InterPro" id="IPR035954">
    <property type="entry name" value="MTH677-like_sf"/>
</dbReference>